<dbReference type="GO" id="GO:0016020">
    <property type="term" value="C:membrane"/>
    <property type="evidence" value="ECO:0007669"/>
    <property type="project" value="UniProtKB-SubCell"/>
</dbReference>
<feature type="transmembrane region" description="Helical" evidence="7">
    <location>
        <begin position="235"/>
        <end position="258"/>
    </location>
</feature>
<comment type="similarity">
    <text evidence="2">Belongs to the multi antimicrobial extrusion (MATE) (TC 2.A.66.1) family.</text>
</comment>
<feature type="transmembrane region" description="Helical" evidence="7">
    <location>
        <begin position="432"/>
        <end position="455"/>
    </location>
</feature>
<reference evidence="8" key="1">
    <citation type="submission" date="2022-11" db="EMBL/GenBank/DDBJ databases">
        <authorList>
            <person name="Petersen C."/>
        </authorList>
    </citation>
    <scope>NUCLEOTIDE SEQUENCE</scope>
    <source>
        <strain evidence="8">IBT 21917</strain>
    </source>
</reference>
<feature type="region of interest" description="Disordered" evidence="6">
    <location>
        <begin position="1"/>
        <end position="21"/>
    </location>
</feature>
<evidence type="ECO:0000313" key="9">
    <source>
        <dbReference type="Proteomes" id="UP001146351"/>
    </source>
</evidence>
<feature type="transmembrane region" description="Helical" evidence="7">
    <location>
        <begin position="210"/>
        <end position="229"/>
    </location>
</feature>
<dbReference type="GO" id="GO:0015297">
    <property type="term" value="F:antiporter activity"/>
    <property type="evidence" value="ECO:0007669"/>
    <property type="project" value="InterPro"/>
</dbReference>
<dbReference type="InterPro" id="IPR045069">
    <property type="entry name" value="MATE_euk"/>
</dbReference>
<dbReference type="PANTHER" id="PTHR11206">
    <property type="entry name" value="MULTIDRUG RESISTANCE PROTEIN"/>
    <property type="match status" value="1"/>
</dbReference>
<protein>
    <submittedName>
        <fullName evidence="8">Multi antimicrobial extrusion protein</fullName>
    </submittedName>
</protein>
<evidence type="ECO:0000256" key="7">
    <source>
        <dbReference type="SAM" id="Phobius"/>
    </source>
</evidence>
<comment type="subcellular location">
    <subcellularLocation>
        <location evidence="1">Membrane</location>
        <topology evidence="1">Multi-pass membrane protein</topology>
    </subcellularLocation>
</comment>
<dbReference type="InterPro" id="IPR002528">
    <property type="entry name" value="MATE_fam"/>
</dbReference>
<evidence type="ECO:0000256" key="4">
    <source>
        <dbReference type="ARBA" id="ARBA00022989"/>
    </source>
</evidence>
<dbReference type="GO" id="GO:0042910">
    <property type="term" value="F:xenobiotic transmembrane transporter activity"/>
    <property type="evidence" value="ECO:0007669"/>
    <property type="project" value="InterPro"/>
</dbReference>
<evidence type="ECO:0000256" key="2">
    <source>
        <dbReference type="ARBA" id="ARBA00010199"/>
    </source>
</evidence>
<dbReference type="Pfam" id="PF01554">
    <property type="entry name" value="MatE"/>
    <property type="match status" value="2"/>
</dbReference>
<evidence type="ECO:0000256" key="3">
    <source>
        <dbReference type="ARBA" id="ARBA00022692"/>
    </source>
</evidence>
<evidence type="ECO:0000256" key="6">
    <source>
        <dbReference type="SAM" id="MobiDB-lite"/>
    </source>
</evidence>
<feature type="transmembrane region" description="Helical" evidence="7">
    <location>
        <begin position="94"/>
        <end position="119"/>
    </location>
</feature>
<feature type="transmembrane region" description="Helical" evidence="7">
    <location>
        <begin position="179"/>
        <end position="198"/>
    </location>
</feature>
<evidence type="ECO:0000313" key="8">
    <source>
        <dbReference type="EMBL" id="KAJ5172664.1"/>
    </source>
</evidence>
<dbReference type="EMBL" id="JAPQKO010000003">
    <property type="protein sequence ID" value="KAJ5172664.1"/>
    <property type="molecule type" value="Genomic_DNA"/>
</dbReference>
<evidence type="ECO:0000256" key="5">
    <source>
        <dbReference type="ARBA" id="ARBA00023136"/>
    </source>
</evidence>
<keyword evidence="3 7" id="KW-0812">Transmembrane</keyword>
<dbReference type="GO" id="GO:1990961">
    <property type="term" value="P:xenobiotic detoxification by transmembrane export across the plasma membrane"/>
    <property type="evidence" value="ECO:0007669"/>
    <property type="project" value="InterPro"/>
</dbReference>
<feature type="transmembrane region" description="Helical" evidence="7">
    <location>
        <begin position="69"/>
        <end position="88"/>
    </location>
</feature>
<dbReference type="NCBIfam" id="TIGR00797">
    <property type="entry name" value="matE"/>
    <property type="match status" value="1"/>
</dbReference>
<feature type="transmembrane region" description="Helical" evidence="7">
    <location>
        <begin position="279"/>
        <end position="300"/>
    </location>
</feature>
<proteinExistence type="inferred from homology"/>
<evidence type="ECO:0000256" key="1">
    <source>
        <dbReference type="ARBA" id="ARBA00004141"/>
    </source>
</evidence>
<accession>A0A9W9I922</accession>
<keyword evidence="9" id="KW-1185">Reference proteome</keyword>
<dbReference type="OrthoDB" id="2126698at2759"/>
<dbReference type="CDD" id="cd13132">
    <property type="entry name" value="MATE_eukaryotic"/>
    <property type="match status" value="1"/>
</dbReference>
<keyword evidence="4 7" id="KW-1133">Transmembrane helix</keyword>
<feature type="transmembrane region" description="Helical" evidence="7">
    <location>
        <begin position="461"/>
        <end position="481"/>
    </location>
</feature>
<sequence length="513" mass="55957">MSHTSQDDLTTPGYLPDASPPDEFTRLISKSDGSVSDGAQFSKLWWENTWSRQILAELWILLKSSVPVILAYMLQMSLQAVTIIVIGHSSPLNLAASAFSFMFALVTGWVIAMGGTTALDTLASSAYTGSQNKHDLGVLLQRAFLVLGVFYIPIAVVWACSEPIFRALGQDPELSYHSSRFLICLIPGGLGYIYFEVMKKYLQAQGIMRAGTYVLMITSPTNAALVYLFCYTLDNGLLGAPIAVDISYWLSFILLVLYSKHIAGSECWGGWSRDAFKNLWRFSRLALLGILQVGTEWWAAEIMALVAGRLGRTSLATQSVIMTVDQFLSTIPFGVGVASSSRVGNLLGSRDAQGAARAAHTGPLLTITFGTVVLVVLLATRHHFAEIFNHDPAVVKLTAQVIPVLSLFQIADGINASSSGALRGMGRQHLCAGVNLVTFYCFALPLGIWFAFHGWGLKGLWTGFCIALWSAGILEWILVACTRWEKEISRTFGRMDSHSPVEGENEPEVIAEP</sequence>
<feature type="transmembrane region" description="Helical" evidence="7">
    <location>
        <begin position="139"/>
        <end position="159"/>
    </location>
</feature>
<gene>
    <name evidence="8" type="ORF">N7492_005257</name>
</gene>
<name>A0A9W9I922_9EURO</name>
<dbReference type="AlphaFoldDB" id="A0A9W9I922"/>
<comment type="caution">
    <text evidence="8">The sequence shown here is derived from an EMBL/GenBank/DDBJ whole genome shotgun (WGS) entry which is preliminary data.</text>
</comment>
<dbReference type="Proteomes" id="UP001146351">
    <property type="component" value="Unassembled WGS sequence"/>
</dbReference>
<organism evidence="8 9">
    <name type="scientific">Penicillium capsulatum</name>
    <dbReference type="NCBI Taxonomy" id="69766"/>
    <lineage>
        <taxon>Eukaryota</taxon>
        <taxon>Fungi</taxon>
        <taxon>Dikarya</taxon>
        <taxon>Ascomycota</taxon>
        <taxon>Pezizomycotina</taxon>
        <taxon>Eurotiomycetes</taxon>
        <taxon>Eurotiomycetidae</taxon>
        <taxon>Eurotiales</taxon>
        <taxon>Aspergillaceae</taxon>
        <taxon>Penicillium</taxon>
    </lineage>
</organism>
<feature type="transmembrane region" description="Helical" evidence="7">
    <location>
        <begin position="361"/>
        <end position="381"/>
    </location>
</feature>
<keyword evidence="5 7" id="KW-0472">Membrane</keyword>
<reference evidence="8" key="2">
    <citation type="journal article" date="2023" name="IMA Fungus">
        <title>Comparative genomic study of the Penicillium genus elucidates a diverse pangenome and 15 lateral gene transfer events.</title>
        <authorList>
            <person name="Petersen C."/>
            <person name="Sorensen T."/>
            <person name="Nielsen M.R."/>
            <person name="Sondergaard T.E."/>
            <person name="Sorensen J.L."/>
            <person name="Fitzpatrick D.A."/>
            <person name="Frisvad J.C."/>
            <person name="Nielsen K.L."/>
        </authorList>
    </citation>
    <scope>NUCLEOTIDE SEQUENCE</scope>
    <source>
        <strain evidence="8">IBT 21917</strain>
    </source>
</reference>